<evidence type="ECO:0000313" key="2">
    <source>
        <dbReference type="Proteomes" id="UP000290565"/>
    </source>
</evidence>
<dbReference type="Proteomes" id="UP000290565">
    <property type="component" value="Unassembled WGS sequence"/>
</dbReference>
<reference evidence="1 2" key="1">
    <citation type="submission" date="2015-04" db="EMBL/GenBank/DDBJ databases">
        <title>Comparative genomics of rhizobia nodulating Arachis hypogaea in China.</title>
        <authorList>
            <person name="Li Y."/>
        </authorList>
    </citation>
    <scope>NUCLEOTIDE SEQUENCE [LARGE SCALE GENOMIC DNA]</scope>
    <source>
        <strain evidence="1 2">CCBAU 51787</strain>
    </source>
</reference>
<comment type="caution">
    <text evidence="1">The sequence shown here is derived from an EMBL/GenBank/DDBJ whole genome shotgun (WGS) entry which is preliminary data.</text>
</comment>
<dbReference type="AlphaFoldDB" id="A0A4Q0SP98"/>
<accession>A0A4Q0SP98</accession>
<organism evidence="1 2">
    <name type="scientific">Bradyrhizobium zhanjiangense</name>
    <dbReference type="NCBI Taxonomy" id="1325107"/>
    <lineage>
        <taxon>Bacteria</taxon>
        <taxon>Pseudomonadati</taxon>
        <taxon>Pseudomonadota</taxon>
        <taxon>Alphaproteobacteria</taxon>
        <taxon>Hyphomicrobiales</taxon>
        <taxon>Nitrobacteraceae</taxon>
        <taxon>Bradyrhizobium</taxon>
    </lineage>
</organism>
<name>A0A4Q0SP98_9BRAD</name>
<proteinExistence type="predicted"/>
<gene>
    <name evidence="1" type="ORF">XH94_06920</name>
</gene>
<evidence type="ECO:0000313" key="1">
    <source>
        <dbReference type="EMBL" id="RXH41693.1"/>
    </source>
</evidence>
<dbReference type="EMBL" id="LBJM01000014">
    <property type="protein sequence ID" value="RXH41693.1"/>
    <property type="molecule type" value="Genomic_DNA"/>
</dbReference>
<sequence length="103" mass="11697">MSCSPSIAPHVAADQDVYLVVEEFAGRRAWCETAEEDTGRATLMRDLMDGLYEDPTRIVAFNTTEGWSRDVTVEIADELRRRLVEFDEVAACVLKFVERAARR</sequence>
<protein>
    <submittedName>
        <fullName evidence="1">Uncharacterized protein</fullName>
    </submittedName>
</protein>